<dbReference type="InterPro" id="IPR023170">
    <property type="entry name" value="HhH_base_excis_C"/>
</dbReference>
<sequence length="296" mass="33366">MSGLKQVLDGFYAGFDFERGILNDPIEFPHRYKDPIDIETVAFIASSLAYGRVELFKPVIELILSGMGQSPSAFLYDFDARKQRGNFEHIYYRLNRGKDICALLHTIHKVLRGKGSLKAVFLRQANRRHSPGGVGDAGAMAVSKPGSMVYNMLVRFTGYVGMIDTTAVYGVNIRPHGLLQLFPSPHKGSACKRLNMFMRWMVRDKDIDFGLWKEVPKDALIIPLDTHIGRVGRCLGFTKRRGNDWKTAQEITEALKAFDPEDPLKYDFAMCHHGISGYCTQGQSQCDDCPFTPHRV</sequence>
<dbReference type="InterPro" id="IPR014127">
    <property type="entry name" value="CHP02757"/>
</dbReference>
<dbReference type="Proteomes" id="UP000033423">
    <property type="component" value="Unassembled WGS sequence"/>
</dbReference>
<comment type="caution">
    <text evidence="1">The sequence shown here is derived from an EMBL/GenBank/DDBJ whole genome shotgun (WGS) entry which is preliminary data.</text>
</comment>
<keyword evidence="2" id="KW-1185">Reference proteome</keyword>
<reference evidence="1 2" key="1">
    <citation type="submission" date="2015-02" db="EMBL/GenBank/DDBJ databases">
        <title>Single-cell genomics of uncultivated deep-branching MTB reveals a conserved set of magnetosome genes.</title>
        <authorList>
            <person name="Kolinko S."/>
            <person name="Richter M."/>
            <person name="Glockner F.O."/>
            <person name="Brachmann A."/>
            <person name="Schuler D."/>
        </authorList>
    </citation>
    <scope>NUCLEOTIDE SEQUENCE [LARGE SCALE GENOMIC DNA]</scope>
    <source>
        <strain evidence="1">TM-1</strain>
    </source>
</reference>
<protein>
    <recommendedName>
        <fullName evidence="3">TIGR02757 family protein</fullName>
    </recommendedName>
</protein>
<dbReference type="Gene3D" id="1.10.1670.10">
    <property type="entry name" value="Helix-hairpin-Helix base-excision DNA repair enzymes (C-terminal)"/>
    <property type="match status" value="1"/>
</dbReference>
<dbReference type="GO" id="GO:0003824">
    <property type="term" value="F:catalytic activity"/>
    <property type="evidence" value="ECO:0007669"/>
    <property type="project" value="InterPro"/>
</dbReference>
<dbReference type="SUPFAM" id="SSF48150">
    <property type="entry name" value="DNA-glycosylase"/>
    <property type="match status" value="1"/>
</dbReference>
<proteinExistence type="predicted"/>
<evidence type="ECO:0008006" key="3">
    <source>
        <dbReference type="Google" id="ProtNLM"/>
    </source>
</evidence>
<evidence type="ECO:0000313" key="1">
    <source>
        <dbReference type="EMBL" id="KJU84251.1"/>
    </source>
</evidence>
<organism evidence="1 2">
    <name type="scientific">Candidatus Magnetobacterium bavaricum</name>
    <dbReference type="NCBI Taxonomy" id="29290"/>
    <lineage>
        <taxon>Bacteria</taxon>
        <taxon>Pseudomonadati</taxon>
        <taxon>Nitrospirota</taxon>
        <taxon>Thermodesulfovibrionia</taxon>
        <taxon>Thermodesulfovibrionales</taxon>
        <taxon>Candidatus Magnetobacteriaceae</taxon>
        <taxon>Candidatus Magnetobacterium</taxon>
    </lineage>
</organism>
<dbReference type="PATRIC" id="fig|29290.4.peg.4718"/>
<name>A0A0F3GQR7_9BACT</name>
<dbReference type="NCBIfam" id="TIGR02757">
    <property type="entry name" value="TIGR02757 family protein"/>
    <property type="match status" value="1"/>
</dbReference>
<gene>
    <name evidence="1" type="ORF">MBAV_003552</name>
</gene>
<dbReference type="Pfam" id="PF09674">
    <property type="entry name" value="DUF2400"/>
    <property type="match status" value="1"/>
</dbReference>
<accession>A0A0F3GQR7</accession>
<dbReference type="EMBL" id="LACI01001550">
    <property type="protein sequence ID" value="KJU84251.1"/>
    <property type="molecule type" value="Genomic_DNA"/>
</dbReference>
<evidence type="ECO:0000313" key="2">
    <source>
        <dbReference type="Proteomes" id="UP000033423"/>
    </source>
</evidence>
<dbReference type="GO" id="GO:0006281">
    <property type="term" value="P:DNA repair"/>
    <property type="evidence" value="ECO:0007669"/>
    <property type="project" value="InterPro"/>
</dbReference>
<dbReference type="InterPro" id="IPR011257">
    <property type="entry name" value="DNA_glycosylase"/>
</dbReference>
<dbReference type="AlphaFoldDB" id="A0A0F3GQR7"/>